<dbReference type="InterPro" id="IPR013785">
    <property type="entry name" value="Aldolase_TIM"/>
</dbReference>
<evidence type="ECO:0000256" key="5">
    <source>
        <dbReference type="ARBA" id="ARBA00023004"/>
    </source>
</evidence>
<dbReference type="PROSITE" id="PS51918">
    <property type="entry name" value="RADICAL_SAM"/>
    <property type="match status" value="1"/>
</dbReference>
<feature type="binding site" evidence="8">
    <location>
        <position position="39"/>
    </location>
    <ligand>
        <name>Mg(2+)</name>
        <dbReference type="ChEBI" id="CHEBI:18420"/>
    </ligand>
</feature>
<comment type="subunit">
    <text evidence="8">Homodimer.</text>
</comment>
<keyword evidence="6 8" id="KW-0411">Iron-sulfur</keyword>
<accession>A0A2R6ACU6</accession>
<dbReference type="UniPathway" id="UPA00391"/>
<evidence type="ECO:0000259" key="9">
    <source>
        <dbReference type="PROSITE" id="PS51918"/>
    </source>
</evidence>
<gene>
    <name evidence="8" type="primary">queE</name>
    <name evidence="10" type="ORF">B9Q01_02210</name>
</gene>
<dbReference type="HAMAP" id="MF_00917">
    <property type="entry name" value="QueE"/>
    <property type="match status" value="1"/>
</dbReference>
<keyword evidence="3 8" id="KW-0479">Metal-binding</keyword>
<evidence type="ECO:0000256" key="1">
    <source>
        <dbReference type="ARBA" id="ARBA00022485"/>
    </source>
</evidence>
<feature type="binding site" evidence="8">
    <location>
        <begin position="36"/>
        <end position="38"/>
    </location>
    <ligand>
        <name>S-adenosyl-L-methionine</name>
        <dbReference type="ChEBI" id="CHEBI:59789"/>
    </ligand>
</feature>
<evidence type="ECO:0000256" key="2">
    <source>
        <dbReference type="ARBA" id="ARBA00022691"/>
    </source>
</evidence>
<comment type="cofactor">
    <cofactor evidence="8">
        <name>[4Fe-4S] cluster</name>
        <dbReference type="ChEBI" id="CHEBI:49883"/>
    </cofactor>
    <text evidence="8">Binds 1 [4Fe-4S] cluster. The cluster is coordinated with 3 cysteines and an exchangeable S-adenosyl-L-methionine.</text>
</comment>
<feature type="binding site" evidence="8">
    <location>
        <position position="81"/>
    </location>
    <ligand>
        <name>substrate</name>
    </ligand>
</feature>
<feature type="binding site" evidence="8">
    <location>
        <position position="34"/>
    </location>
    <ligand>
        <name>[4Fe-4S] cluster</name>
        <dbReference type="ChEBI" id="CHEBI:49883"/>
        <note>4Fe-4S-S-AdoMet</note>
    </ligand>
</feature>
<comment type="catalytic activity">
    <reaction evidence="8">
        <text>6-carboxy-5,6,7,8-tetrahydropterin + H(+) = 7-carboxy-7-carbaguanine + NH4(+)</text>
        <dbReference type="Rhea" id="RHEA:27974"/>
        <dbReference type="ChEBI" id="CHEBI:15378"/>
        <dbReference type="ChEBI" id="CHEBI:28938"/>
        <dbReference type="ChEBI" id="CHEBI:61032"/>
        <dbReference type="ChEBI" id="CHEBI:61036"/>
        <dbReference type="EC" id="4.3.99.3"/>
    </reaction>
</comment>
<feature type="binding site" evidence="8">
    <location>
        <position position="83"/>
    </location>
    <ligand>
        <name>S-adenosyl-L-methionine</name>
        <dbReference type="ChEBI" id="CHEBI:59789"/>
    </ligand>
</feature>
<dbReference type="GO" id="GO:0051539">
    <property type="term" value="F:4 iron, 4 sulfur cluster binding"/>
    <property type="evidence" value="ECO:0007669"/>
    <property type="project" value="UniProtKB-UniRule"/>
</dbReference>
<reference evidence="10 11" key="1">
    <citation type="submission" date="2017-04" db="EMBL/GenBank/DDBJ databases">
        <title>Novel microbial lineages endemic to geothermal iron-oxide mats fill important gaps in the evolutionary history of Archaea.</title>
        <authorList>
            <person name="Jay Z.J."/>
            <person name="Beam J.P."/>
            <person name="Dlakic M."/>
            <person name="Rusch D.B."/>
            <person name="Kozubal M.A."/>
            <person name="Inskeep W.P."/>
        </authorList>
    </citation>
    <scope>NUCLEOTIDE SEQUENCE [LARGE SCALE GENOMIC DNA]</scope>
    <source>
        <strain evidence="10">OSP_D</strain>
    </source>
</reference>
<feature type="domain" description="Radical SAM core" evidence="9">
    <location>
        <begin position="17"/>
        <end position="223"/>
    </location>
</feature>
<dbReference type="SFLD" id="SFLDS00029">
    <property type="entry name" value="Radical_SAM"/>
    <property type="match status" value="1"/>
</dbReference>
<comment type="cofactor">
    <cofactor evidence="8">
        <name>S-adenosyl-L-methionine</name>
        <dbReference type="ChEBI" id="CHEBI:59789"/>
    </cofactor>
    <text evidence="8">Binds 1 S-adenosyl-L-methionine per subunit.</text>
</comment>
<dbReference type="Proteomes" id="UP000240880">
    <property type="component" value="Unassembled WGS sequence"/>
</dbReference>
<keyword evidence="5 8" id="KW-0408">Iron</keyword>
<comment type="function">
    <text evidence="8">Catalyzes the complex heterocyclic radical-mediated conversion of 6-carboxy-5,6,7,8-tetrahydropterin (CPH4) to 7-carboxy-7-deazaguanine (CDG), a step common to the biosynthetic pathways of all 7-deazapurine-containing compounds.</text>
</comment>
<organism evidence="10 11">
    <name type="scientific">Candidatus Marsarchaeota G1 archaeon OSP_D</name>
    <dbReference type="NCBI Taxonomy" id="1978155"/>
    <lineage>
        <taxon>Archaea</taxon>
        <taxon>Candidatus Marsarchaeota</taxon>
        <taxon>Candidatus Marsarchaeota group 1</taxon>
    </lineage>
</organism>
<dbReference type="SUPFAM" id="SSF102114">
    <property type="entry name" value="Radical SAM enzymes"/>
    <property type="match status" value="1"/>
</dbReference>
<comment type="cofactor">
    <cofactor evidence="8">
        <name>Mg(2+)</name>
        <dbReference type="ChEBI" id="CHEBI:18420"/>
    </cofactor>
</comment>
<dbReference type="CDD" id="cd01335">
    <property type="entry name" value="Radical_SAM"/>
    <property type="match status" value="1"/>
</dbReference>
<dbReference type="PIRSF" id="PIRSF000370">
    <property type="entry name" value="QueE"/>
    <property type="match status" value="1"/>
</dbReference>
<dbReference type="InterPro" id="IPR024924">
    <property type="entry name" value="7-CO-7-deazaguanine_synth-like"/>
</dbReference>
<protein>
    <recommendedName>
        <fullName evidence="8">7-carboxy-7-deazaguanine synthase</fullName>
        <shortName evidence="8">CDG synthase</shortName>
        <ecNumber evidence="8">4.3.99.3</ecNumber>
    </recommendedName>
    <alternativeName>
        <fullName evidence="8">Archaeosine biosynthesis protein QueE</fullName>
    </alternativeName>
</protein>
<dbReference type="EC" id="4.3.99.3" evidence="8"/>
<feature type="binding site" evidence="8">
    <location>
        <position position="26"/>
    </location>
    <ligand>
        <name>substrate</name>
    </ligand>
</feature>
<dbReference type="GO" id="GO:0000287">
    <property type="term" value="F:magnesium ion binding"/>
    <property type="evidence" value="ECO:0007669"/>
    <property type="project" value="UniProtKB-UniRule"/>
</dbReference>
<evidence type="ECO:0000256" key="7">
    <source>
        <dbReference type="ARBA" id="ARBA00023239"/>
    </source>
</evidence>
<dbReference type="Gene3D" id="3.20.20.70">
    <property type="entry name" value="Aldolase class I"/>
    <property type="match status" value="1"/>
</dbReference>
<keyword evidence="7 8" id="KW-0456">Lyase</keyword>
<keyword evidence="2 8" id="KW-0949">S-adenosyl-L-methionine</keyword>
<dbReference type="Pfam" id="PF04055">
    <property type="entry name" value="Radical_SAM"/>
    <property type="match status" value="1"/>
</dbReference>
<dbReference type="InterPro" id="IPR058240">
    <property type="entry name" value="rSAM_sf"/>
</dbReference>
<dbReference type="GO" id="GO:0016840">
    <property type="term" value="F:carbon-nitrogen lyase activity"/>
    <property type="evidence" value="ECO:0007669"/>
    <property type="project" value="UniProtKB-UniRule"/>
</dbReference>
<name>A0A2R6ACU6_9ARCH</name>
<proteinExistence type="inferred from homology"/>
<comment type="similarity">
    <text evidence="8">Belongs to the radical SAM superfamily. 7-carboxy-7-deazaguanine synthase family.</text>
</comment>
<dbReference type="PANTHER" id="PTHR42836">
    <property type="entry name" value="7-CARBOXY-7-DEAZAGUANINE SYNTHASE"/>
    <property type="match status" value="1"/>
</dbReference>
<evidence type="ECO:0000256" key="3">
    <source>
        <dbReference type="ARBA" id="ARBA00022723"/>
    </source>
</evidence>
<dbReference type="EMBL" id="NEXC01000007">
    <property type="protein sequence ID" value="PSN84169.1"/>
    <property type="molecule type" value="Genomic_DNA"/>
</dbReference>
<comment type="pathway">
    <text evidence="8">Purine metabolism; 7-cyano-7-deazaguanine biosynthesis.</text>
</comment>
<feature type="binding site" evidence="8">
    <location>
        <begin position="11"/>
        <end position="13"/>
    </location>
    <ligand>
        <name>substrate</name>
    </ligand>
</feature>
<evidence type="ECO:0000256" key="8">
    <source>
        <dbReference type="HAMAP-Rule" id="MF_00917"/>
    </source>
</evidence>
<keyword evidence="4 8" id="KW-0460">Magnesium</keyword>
<comment type="caution">
    <text evidence="10">The sequence shown here is derived from an EMBL/GenBank/DDBJ whole genome shotgun (WGS) entry which is preliminary data.</text>
</comment>
<dbReference type="AlphaFoldDB" id="A0A2R6ACU6"/>
<evidence type="ECO:0000313" key="11">
    <source>
        <dbReference type="Proteomes" id="UP000240880"/>
    </source>
</evidence>
<evidence type="ECO:0000313" key="10">
    <source>
        <dbReference type="EMBL" id="PSN84169.1"/>
    </source>
</evidence>
<feature type="binding site" evidence="8">
    <location>
        <position position="30"/>
    </location>
    <ligand>
        <name>[4Fe-4S] cluster</name>
        <dbReference type="ChEBI" id="CHEBI:49883"/>
        <note>4Fe-4S-S-AdoMet</note>
    </ligand>
</feature>
<keyword evidence="1 8" id="KW-0004">4Fe-4S</keyword>
<dbReference type="PANTHER" id="PTHR42836:SF1">
    <property type="entry name" value="7-CARBOXY-7-DEAZAGUANINE SYNTHASE"/>
    <property type="match status" value="1"/>
</dbReference>
<evidence type="ECO:0000256" key="6">
    <source>
        <dbReference type="ARBA" id="ARBA00023014"/>
    </source>
</evidence>
<dbReference type="InterPro" id="IPR007197">
    <property type="entry name" value="rSAM"/>
</dbReference>
<sequence length="227" mass="26164">MLKVCELFTSVQGEGEVIGIPSHFVRLYGCNLKCVWCDTKYSWIRQDRAQEGVDYYLMSEDEIAKKLAFGTPEIVPLVTITGGEPLLQNIERLVALIKEYRHKIVVETNGTIKPCDELLKQVDIWSVSPKLRNCGEIVETNLSWLKFAKHYYVKFVIINPWYDLEEVYEVCSKWGIPKERVFVQPDGNRPDYSKALAELAEANLKGNWGFRVCLQLHRVAWGHKRGV</sequence>
<feature type="binding site" evidence="8">
    <location>
        <position position="37"/>
    </location>
    <ligand>
        <name>[4Fe-4S] cluster</name>
        <dbReference type="ChEBI" id="CHEBI:49883"/>
        <note>4Fe-4S-S-AdoMet</note>
    </ligand>
</feature>
<dbReference type="GO" id="GO:1904047">
    <property type="term" value="F:S-adenosyl-L-methionine binding"/>
    <property type="evidence" value="ECO:0007669"/>
    <property type="project" value="UniProtKB-UniRule"/>
</dbReference>
<comment type="caution">
    <text evidence="8">Lacks conserved residue(s) required for the propagation of feature annotation.</text>
</comment>
<evidence type="ECO:0000256" key="4">
    <source>
        <dbReference type="ARBA" id="ARBA00022842"/>
    </source>
</evidence>
<feature type="binding site" evidence="8">
    <location>
        <begin position="128"/>
        <end position="130"/>
    </location>
    <ligand>
        <name>S-adenosyl-L-methionine</name>
        <dbReference type="ChEBI" id="CHEBI:59789"/>
    </ligand>
</feature>